<feature type="transmembrane region" description="Helical" evidence="1">
    <location>
        <begin position="182"/>
        <end position="199"/>
    </location>
</feature>
<proteinExistence type="predicted"/>
<gene>
    <name evidence="3" type="ORF">NIES37_36580</name>
</gene>
<dbReference type="InterPro" id="IPR050879">
    <property type="entry name" value="Acyltransferase_3"/>
</dbReference>
<evidence type="ECO:0000256" key="1">
    <source>
        <dbReference type="SAM" id="Phobius"/>
    </source>
</evidence>
<organism evidence="3 4">
    <name type="scientific">Tolypothrix tenuis PCC 7101</name>
    <dbReference type="NCBI Taxonomy" id="231146"/>
    <lineage>
        <taxon>Bacteria</taxon>
        <taxon>Bacillati</taxon>
        <taxon>Cyanobacteriota</taxon>
        <taxon>Cyanophyceae</taxon>
        <taxon>Nostocales</taxon>
        <taxon>Tolypothrichaceae</taxon>
        <taxon>Tolypothrix</taxon>
    </lineage>
</organism>
<accession>A0A1Z4N1S9</accession>
<name>A0A1Z4N1S9_9CYAN</name>
<dbReference type="Proteomes" id="UP000218785">
    <property type="component" value="Chromosome"/>
</dbReference>
<feature type="transmembrane region" description="Helical" evidence="1">
    <location>
        <begin position="153"/>
        <end position="175"/>
    </location>
</feature>
<feature type="transmembrane region" description="Helical" evidence="1">
    <location>
        <begin position="265"/>
        <end position="285"/>
    </location>
</feature>
<evidence type="ECO:0000259" key="2">
    <source>
        <dbReference type="Pfam" id="PF01757"/>
    </source>
</evidence>
<reference evidence="3 4" key="1">
    <citation type="submission" date="2017-06" db="EMBL/GenBank/DDBJ databases">
        <title>Genome sequencing of cyanobaciteial culture collection at National Institute for Environmental Studies (NIES).</title>
        <authorList>
            <person name="Hirose Y."/>
            <person name="Shimura Y."/>
            <person name="Fujisawa T."/>
            <person name="Nakamura Y."/>
            <person name="Kawachi M."/>
        </authorList>
    </citation>
    <scope>NUCLEOTIDE SEQUENCE [LARGE SCALE GENOMIC DNA]</scope>
    <source>
        <strain evidence="3 4">NIES-37</strain>
    </source>
</reference>
<dbReference type="GO" id="GO:0000271">
    <property type="term" value="P:polysaccharide biosynthetic process"/>
    <property type="evidence" value="ECO:0007669"/>
    <property type="project" value="TreeGrafter"/>
</dbReference>
<keyword evidence="1" id="KW-1133">Transmembrane helix</keyword>
<dbReference type="PANTHER" id="PTHR23028">
    <property type="entry name" value="ACETYLTRANSFERASE"/>
    <property type="match status" value="1"/>
</dbReference>
<sequence>MYKHINSLTSLRGIAALVVVIHHFSYYTLPKTGATLSTYSSFFHNGYLWVDFFFILSGFIMTHVYARDFSAKLTSDNYRSYLLSRFARIYPLHIFILALFVGLEILKTFLIHHSAFTGKFNLTALFANVFLLQAFDLNCPPLFWCNTYWNEPAWSISVEFVIYCVFPFLLFFLLRNNYKHDLLMYVSSLLGILLLVTLTRGNLDSIIGVPAIARCGLECVLGIITYKVYRRGHYQKYFNLNLLAIIAITWIMLIMHNYWHYWRSLHDWLILPGFSLLILAVSVNNKGMISKFLNSQPMLYLGTRSYSVYLVHWFIQDVIKFSWVYRFNGIFGQSFTRLENFLALGVFLMITLLVASLTYKFVEVPMRHYLKSKLLLTNINE</sequence>
<keyword evidence="1" id="KW-0812">Transmembrane</keyword>
<keyword evidence="1" id="KW-0472">Membrane</keyword>
<feature type="transmembrane region" description="Helical" evidence="1">
    <location>
        <begin position="87"/>
        <end position="106"/>
    </location>
</feature>
<dbReference type="Pfam" id="PF01757">
    <property type="entry name" value="Acyl_transf_3"/>
    <property type="match status" value="1"/>
</dbReference>
<dbReference type="InterPro" id="IPR002656">
    <property type="entry name" value="Acyl_transf_3_dom"/>
</dbReference>
<feature type="transmembrane region" description="Helical" evidence="1">
    <location>
        <begin position="238"/>
        <end position="259"/>
    </location>
</feature>
<dbReference type="KEGG" id="ttq:NIES37_36580"/>
<dbReference type="RefSeq" id="WP_096577979.1">
    <property type="nucleotide sequence ID" value="NZ_CAWNJS010000001.1"/>
</dbReference>
<dbReference type="EMBL" id="AP018248">
    <property type="protein sequence ID" value="BAY99675.1"/>
    <property type="molecule type" value="Genomic_DNA"/>
</dbReference>
<feature type="transmembrane region" description="Helical" evidence="1">
    <location>
        <begin position="9"/>
        <end position="27"/>
    </location>
</feature>
<keyword evidence="3" id="KW-0012">Acyltransferase</keyword>
<keyword evidence="3" id="KW-0808">Transferase</keyword>
<feature type="transmembrane region" description="Helical" evidence="1">
    <location>
        <begin position="205"/>
        <end position="226"/>
    </location>
</feature>
<feature type="transmembrane region" description="Helical" evidence="1">
    <location>
        <begin position="306"/>
        <end position="325"/>
    </location>
</feature>
<feature type="transmembrane region" description="Helical" evidence="1">
    <location>
        <begin position="47"/>
        <end position="66"/>
    </location>
</feature>
<feature type="transmembrane region" description="Helical" evidence="1">
    <location>
        <begin position="341"/>
        <end position="362"/>
    </location>
</feature>
<dbReference type="GO" id="GO:0016747">
    <property type="term" value="F:acyltransferase activity, transferring groups other than amino-acyl groups"/>
    <property type="evidence" value="ECO:0007669"/>
    <property type="project" value="InterPro"/>
</dbReference>
<dbReference type="PANTHER" id="PTHR23028:SF53">
    <property type="entry name" value="ACYL_TRANSF_3 DOMAIN-CONTAINING PROTEIN"/>
    <property type="match status" value="1"/>
</dbReference>
<protein>
    <submittedName>
        <fullName evidence="3">Acyltransferase 3</fullName>
    </submittedName>
</protein>
<feature type="domain" description="Acyltransferase 3" evidence="2">
    <location>
        <begin position="6"/>
        <end position="359"/>
    </location>
</feature>
<evidence type="ECO:0000313" key="3">
    <source>
        <dbReference type="EMBL" id="BAY99675.1"/>
    </source>
</evidence>
<dbReference type="GO" id="GO:0016020">
    <property type="term" value="C:membrane"/>
    <property type="evidence" value="ECO:0007669"/>
    <property type="project" value="TreeGrafter"/>
</dbReference>
<keyword evidence="4" id="KW-1185">Reference proteome</keyword>
<evidence type="ECO:0000313" key="4">
    <source>
        <dbReference type="Proteomes" id="UP000218785"/>
    </source>
</evidence>
<dbReference type="AlphaFoldDB" id="A0A1Z4N1S9"/>